<protein>
    <submittedName>
        <fullName evidence="1">Putative hydrolase</fullName>
    </submittedName>
</protein>
<reference evidence="1 2" key="1">
    <citation type="journal article" date="2012" name="BMC Genomics">
        <title>Genome analysis of a simultaneously predatory and prey-independent, novel Bdellovibrio bacteriovorus from the River Tiber, supports in silico predictions of both ancient and recent lateral gene transfer from diverse bacteria.</title>
        <authorList>
            <person name="Hobley L."/>
            <person name="Lerner T.R."/>
            <person name="Williams L.E."/>
            <person name="Lambert C."/>
            <person name="Till R."/>
            <person name="Milner D.S."/>
            <person name="Basford S.M."/>
            <person name="Capeness M.J."/>
            <person name="Fenton A.K."/>
            <person name="Atterbury R.J."/>
            <person name="Harris M.A."/>
            <person name="Sockett R.E."/>
        </authorList>
    </citation>
    <scope>NUCLEOTIDE SEQUENCE [LARGE SCALE GENOMIC DNA]</scope>
    <source>
        <strain evidence="1 2">Tiberius</strain>
    </source>
</reference>
<accession>K7YLG6</accession>
<dbReference type="PANTHER" id="PTHR10000">
    <property type="entry name" value="PHOSPHOSERINE PHOSPHATASE"/>
    <property type="match status" value="1"/>
</dbReference>
<dbReference type="Pfam" id="PF08282">
    <property type="entry name" value="Hydrolase_3"/>
    <property type="match status" value="1"/>
</dbReference>
<dbReference type="GO" id="GO:0016791">
    <property type="term" value="F:phosphatase activity"/>
    <property type="evidence" value="ECO:0007669"/>
    <property type="project" value="TreeGrafter"/>
</dbReference>
<dbReference type="SUPFAM" id="SSF56784">
    <property type="entry name" value="HAD-like"/>
    <property type="match status" value="1"/>
</dbReference>
<dbReference type="Gene3D" id="3.40.50.1000">
    <property type="entry name" value="HAD superfamily/HAD-like"/>
    <property type="match status" value="2"/>
</dbReference>
<organism evidence="1 2">
    <name type="scientific">Bdellovibrio bacteriovorus str. Tiberius</name>
    <dbReference type="NCBI Taxonomy" id="1069642"/>
    <lineage>
        <taxon>Bacteria</taxon>
        <taxon>Pseudomonadati</taxon>
        <taxon>Bdellovibrionota</taxon>
        <taxon>Bdellovibrionia</taxon>
        <taxon>Bdellovibrionales</taxon>
        <taxon>Pseudobdellovibrionaceae</taxon>
        <taxon>Bdellovibrio</taxon>
    </lineage>
</organism>
<dbReference type="PATRIC" id="fig|1069642.3.peg.896"/>
<dbReference type="GO" id="GO:0000287">
    <property type="term" value="F:magnesium ion binding"/>
    <property type="evidence" value="ECO:0007669"/>
    <property type="project" value="TreeGrafter"/>
</dbReference>
<name>K7YLG6_BDEBC</name>
<dbReference type="HOGENOM" id="CLU_075026_0_0_7"/>
<dbReference type="InterPro" id="IPR006379">
    <property type="entry name" value="HAD-SF_hydro_IIB"/>
</dbReference>
<dbReference type="GO" id="GO:0005829">
    <property type="term" value="C:cytosol"/>
    <property type="evidence" value="ECO:0007669"/>
    <property type="project" value="TreeGrafter"/>
</dbReference>
<sequence>MKNASEFSSPLRFLLTDIDDTLTDEGHLGPEAYQALWNLHNAGIHVIPVTGRPAGWCEMIARVWPVSGIVGENGGFYFRYHNKTMHRHFFFDEKIQKENRTKLQQLEKEILQKVPGSALASDQFCRLMDLAIDFCEDVPALPKTEVQKIVDLFHAVGAQAKVSSIHVNGWFGSYDKLTMSLRFLEKEFGVSAEEAKKVCAFSGDSPNDEPMFAYFPHSFAVANIQNFIDQIKNKPTYVSKDRGGLGFTEIAKAILKSHTKA</sequence>
<dbReference type="InterPro" id="IPR036412">
    <property type="entry name" value="HAD-like_sf"/>
</dbReference>
<dbReference type="NCBIfam" id="TIGR01484">
    <property type="entry name" value="HAD-SF-IIB"/>
    <property type="match status" value="1"/>
</dbReference>
<evidence type="ECO:0000313" key="2">
    <source>
        <dbReference type="Proteomes" id="UP000010074"/>
    </source>
</evidence>
<dbReference type="InterPro" id="IPR023214">
    <property type="entry name" value="HAD_sf"/>
</dbReference>
<evidence type="ECO:0000313" key="1">
    <source>
        <dbReference type="EMBL" id="AFY00611.1"/>
    </source>
</evidence>
<dbReference type="STRING" id="1069642.Bdt_0911"/>
<gene>
    <name evidence="1" type="ORF">Bdt_0911</name>
</gene>
<dbReference type="KEGG" id="bbat:Bdt_0911"/>
<keyword evidence="1" id="KW-0378">Hydrolase</keyword>
<proteinExistence type="predicted"/>
<dbReference type="EMBL" id="CP002930">
    <property type="protein sequence ID" value="AFY00611.1"/>
    <property type="molecule type" value="Genomic_DNA"/>
</dbReference>
<dbReference type="AlphaFoldDB" id="K7YLG6"/>
<dbReference type="PANTHER" id="PTHR10000:SF8">
    <property type="entry name" value="HAD SUPERFAMILY HYDROLASE-LIKE, TYPE 3"/>
    <property type="match status" value="1"/>
</dbReference>
<dbReference type="Proteomes" id="UP000010074">
    <property type="component" value="Chromosome"/>
</dbReference>
<dbReference type="RefSeq" id="WP_015090085.1">
    <property type="nucleotide sequence ID" value="NC_019567.1"/>
</dbReference>